<evidence type="ECO:0000256" key="2">
    <source>
        <dbReference type="ARBA" id="ARBA00022723"/>
    </source>
</evidence>
<name>A0ABP8K4B7_9MICO</name>
<dbReference type="RefSeq" id="WP_281348943.1">
    <property type="nucleotide sequence ID" value="NZ_BAABFX010000038.1"/>
</dbReference>
<dbReference type="SUPFAM" id="SSF88723">
    <property type="entry name" value="PIN domain-like"/>
    <property type="match status" value="1"/>
</dbReference>
<gene>
    <name evidence="6" type="ORF">GCM10023153_27850</name>
</gene>
<keyword evidence="7" id="KW-1185">Reference proteome</keyword>
<dbReference type="InterPro" id="IPR029060">
    <property type="entry name" value="PIN-like_dom_sf"/>
</dbReference>
<keyword evidence="3" id="KW-0378">Hydrolase</keyword>
<dbReference type="EMBL" id="BAABFX010000038">
    <property type="protein sequence ID" value="GAA4400409.1"/>
    <property type="molecule type" value="Genomic_DNA"/>
</dbReference>
<dbReference type="Gene3D" id="3.40.50.1010">
    <property type="entry name" value="5'-nuclease"/>
    <property type="match status" value="1"/>
</dbReference>
<dbReference type="InterPro" id="IPR002716">
    <property type="entry name" value="PIN_dom"/>
</dbReference>
<keyword evidence="1" id="KW-0540">Nuclease</keyword>
<comment type="caution">
    <text evidence="6">The sequence shown here is derived from an EMBL/GenBank/DDBJ whole genome shotgun (WGS) entry which is preliminary data.</text>
</comment>
<sequence length="129" mass="14246">MTYLLDTHAMLWALTDPASLGTQARRVMADADQRLVVSAATAWEISTKQRLGRLPQADAIVSTYARALDRLGASELPITAAHAILAGRLEWEHRDPFDRMLAAQAMTESLTLITKDRAFCGLPGIRTLW</sequence>
<dbReference type="CDD" id="cd09872">
    <property type="entry name" value="PIN_Sll0205-like"/>
    <property type="match status" value="1"/>
</dbReference>
<keyword evidence="2" id="KW-0479">Metal-binding</keyword>
<evidence type="ECO:0000256" key="1">
    <source>
        <dbReference type="ARBA" id="ARBA00022722"/>
    </source>
</evidence>
<dbReference type="Pfam" id="PF01850">
    <property type="entry name" value="PIN"/>
    <property type="match status" value="1"/>
</dbReference>
<feature type="domain" description="PIN" evidence="5">
    <location>
        <begin position="3"/>
        <end position="120"/>
    </location>
</feature>
<evidence type="ECO:0000313" key="7">
    <source>
        <dbReference type="Proteomes" id="UP001500390"/>
    </source>
</evidence>
<accession>A0ABP8K4B7</accession>
<evidence type="ECO:0000256" key="3">
    <source>
        <dbReference type="ARBA" id="ARBA00022801"/>
    </source>
</evidence>
<keyword evidence="4" id="KW-0460">Magnesium</keyword>
<protein>
    <submittedName>
        <fullName evidence="6">Type II toxin-antitoxin system VapC family toxin</fullName>
    </submittedName>
</protein>
<dbReference type="Proteomes" id="UP001500390">
    <property type="component" value="Unassembled WGS sequence"/>
</dbReference>
<dbReference type="PANTHER" id="PTHR36173">
    <property type="entry name" value="RIBONUCLEASE VAPC16-RELATED"/>
    <property type="match status" value="1"/>
</dbReference>
<reference evidence="7" key="1">
    <citation type="journal article" date="2019" name="Int. J. Syst. Evol. Microbiol.">
        <title>The Global Catalogue of Microorganisms (GCM) 10K type strain sequencing project: providing services to taxonomists for standard genome sequencing and annotation.</title>
        <authorList>
            <consortium name="The Broad Institute Genomics Platform"/>
            <consortium name="The Broad Institute Genome Sequencing Center for Infectious Disease"/>
            <person name="Wu L."/>
            <person name="Ma J."/>
        </authorList>
    </citation>
    <scope>NUCLEOTIDE SEQUENCE [LARGE SCALE GENOMIC DNA]</scope>
    <source>
        <strain evidence="7">JCM 17738</strain>
    </source>
</reference>
<dbReference type="InterPro" id="IPR052919">
    <property type="entry name" value="TA_system_RNase"/>
</dbReference>
<evidence type="ECO:0000256" key="4">
    <source>
        <dbReference type="ARBA" id="ARBA00022842"/>
    </source>
</evidence>
<dbReference type="InterPro" id="IPR041705">
    <property type="entry name" value="PIN_Sll0205"/>
</dbReference>
<proteinExistence type="predicted"/>
<dbReference type="PANTHER" id="PTHR36173:SF2">
    <property type="entry name" value="RIBONUCLEASE VAPC16"/>
    <property type="match status" value="1"/>
</dbReference>
<evidence type="ECO:0000313" key="6">
    <source>
        <dbReference type="EMBL" id="GAA4400409.1"/>
    </source>
</evidence>
<organism evidence="6 7">
    <name type="scientific">Ornithinibacter aureus</name>
    <dbReference type="NCBI Taxonomy" id="622664"/>
    <lineage>
        <taxon>Bacteria</taxon>
        <taxon>Bacillati</taxon>
        <taxon>Actinomycetota</taxon>
        <taxon>Actinomycetes</taxon>
        <taxon>Micrococcales</taxon>
        <taxon>Intrasporangiaceae</taxon>
        <taxon>Ornithinibacter</taxon>
    </lineage>
</organism>
<evidence type="ECO:0000259" key="5">
    <source>
        <dbReference type="Pfam" id="PF01850"/>
    </source>
</evidence>